<evidence type="ECO:0000256" key="1">
    <source>
        <dbReference type="ARBA" id="ARBA00022603"/>
    </source>
</evidence>
<evidence type="ECO:0000256" key="4">
    <source>
        <dbReference type="PROSITE-ProRule" id="PRU01016"/>
    </source>
</evidence>
<keyword evidence="2 4" id="KW-0808">Transferase</keyword>
<name>A0A9N9CEC1_9GLOM</name>
<dbReference type="SUPFAM" id="SSF53335">
    <property type="entry name" value="S-adenosyl-L-methionine-dependent methyltransferases"/>
    <property type="match status" value="2"/>
</dbReference>
<dbReference type="PANTHER" id="PTHR46098:SF1">
    <property type="entry name" value="TRNA (CYTOSINE(38)-C(5))-METHYLTRANSFERASE"/>
    <property type="match status" value="1"/>
</dbReference>
<evidence type="ECO:0000256" key="2">
    <source>
        <dbReference type="ARBA" id="ARBA00022679"/>
    </source>
</evidence>
<keyword evidence="3 4" id="KW-0949">S-adenosyl-L-methionine</keyword>
<dbReference type="GO" id="GO:0032259">
    <property type="term" value="P:methylation"/>
    <property type="evidence" value="ECO:0007669"/>
    <property type="project" value="UniProtKB-KW"/>
</dbReference>
<comment type="similarity">
    <text evidence="4">Belongs to the class I-like SAM-binding methyltransferase superfamily. C5-methyltransferase family.</text>
</comment>
<sequence length="297" mass="33471">MTNYQALIKKLQLLRKTYCPTVRYDFTPSELELIADALETIQFLEIILKSNTSLKMVPLLGSPQSGIRVKSPDYYPCLTYIPNIPIIYDHAQQKYRYLNQAELLSLQSFPVNYQFPENYSLTKIASLLGNSINLTALHHFLPRISNLKFVDLFCGIGGFHLVLKRLENNCVLAVDINKNSQATYQLNFPLTPFLLGDINHKKIQQQIIKTDFDLLCAGFPCQPYSRAGPTTQGVRGQSKSGQPEPNRKRPTSKQLLARKPSTLGILTVLGEMLSGLEPISVLYGKEGLEALPWEVKL</sequence>
<dbReference type="Gene3D" id="3.40.50.150">
    <property type="entry name" value="Vaccinia Virus protein VP39"/>
    <property type="match status" value="1"/>
</dbReference>
<feature type="compositionally biased region" description="Polar residues" evidence="5">
    <location>
        <begin position="228"/>
        <end position="243"/>
    </location>
</feature>
<comment type="caution">
    <text evidence="6">The sequence shown here is derived from an EMBL/GenBank/DDBJ whole genome shotgun (WGS) entry which is preliminary data.</text>
</comment>
<dbReference type="PROSITE" id="PS00094">
    <property type="entry name" value="C5_MTASE_1"/>
    <property type="match status" value="1"/>
</dbReference>
<evidence type="ECO:0000313" key="6">
    <source>
        <dbReference type="EMBL" id="CAG8595845.1"/>
    </source>
</evidence>
<evidence type="ECO:0000256" key="3">
    <source>
        <dbReference type="ARBA" id="ARBA00022691"/>
    </source>
</evidence>
<protein>
    <submittedName>
        <fullName evidence="6">11080_t:CDS:1</fullName>
    </submittedName>
</protein>
<gene>
    <name evidence="6" type="ORF">ALEPTO_LOCUS7915</name>
</gene>
<dbReference type="EMBL" id="CAJVPS010003889">
    <property type="protein sequence ID" value="CAG8595845.1"/>
    <property type="molecule type" value="Genomic_DNA"/>
</dbReference>
<dbReference type="Pfam" id="PF00145">
    <property type="entry name" value="DNA_methylase"/>
    <property type="match status" value="1"/>
</dbReference>
<feature type="non-terminal residue" evidence="6">
    <location>
        <position position="297"/>
    </location>
</feature>
<evidence type="ECO:0000313" key="7">
    <source>
        <dbReference type="Proteomes" id="UP000789508"/>
    </source>
</evidence>
<accession>A0A9N9CEC1</accession>
<dbReference type="PROSITE" id="PS51679">
    <property type="entry name" value="SAM_MT_C5"/>
    <property type="match status" value="1"/>
</dbReference>
<feature type="region of interest" description="Disordered" evidence="5">
    <location>
        <begin position="227"/>
        <end position="254"/>
    </location>
</feature>
<dbReference type="PANTHER" id="PTHR46098">
    <property type="entry name" value="TRNA (CYTOSINE(38)-C(5))-METHYLTRANSFERASE"/>
    <property type="match status" value="1"/>
</dbReference>
<feature type="active site" evidence="4">
    <location>
        <position position="221"/>
    </location>
</feature>
<dbReference type="OrthoDB" id="5376140at2759"/>
<reference evidence="6" key="1">
    <citation type="submission" date="2021-06" db="EMBL/GenBank/DDBJ databases">
        <authorList>
            <person name="Kallberg Y."/>
            <person name="Tangrot J."/>
            <person name="Rosling A."/>
        </authorList>
    </citation>
    <scope>NUCLEOTIDE SEQUENCE</scope>
    <source>
        <strain evidence="6">FL130A</strain>
    </source>
</reference>
<dbReference type="Proteomes" id="UP000789508">
    <property type="component" value="Unassembled WGS sequence"/>
</dbReference>
<proteinExistence type="inferred from homology"/>
<organism evidence="6 7">
    <name type="scientific">Ambispora leptoticha</name>
    <dbReference type="NCBI Taxonomy" id="144679"/>
    <lineage>
        <taxon>Eukaryota</taxon>
        <taxon>Fungi</taxon>
        <taxon>Fungi incertae sedis</taxon>
        <taxon>Mucoromycota</taxon>
        <taxon>Glomeromycotina</taxon>
        <taxon>Glomeromycetes</taxon>
        <taxon>Archaeosporales</taxon>
        <taxon>Ambisporaceae</taxon>
        <taxon>Ambispora</taxon>
    </lineage>
</organism>
<keyword evidence="7" id="KW-1185">Reference proteome</keyword>
<keyword evidence="1 4" id="KW-0489">Methyltransferase</keyword>
<dbReference type="Gene3D" id="3.90.120.10">
    <property type="entry name" value="DNA Methylase, subunit A, domain 2"/>
    <property type="match status" value="1"/>
</dbReference>
<dbReference type="InterPro" id="IPR018117">
    <property type="entry name" value="C5_DNA_meth_AS"/>
</dbReference>
<dbReference type="InterPro" id="IPR029063">
    <property type="entry name" value="SAM-dependent_MTases_sf"/>
</dbReference>
<dbReference type="InterPro" id="IPR001525">
    <property type="entry name" value="C5_MeTfrase"/>
</dbReference>
<dbReference type="InterPro" id="IPR050750">
    <property type="entry name" value="C5-MTase"/>
</dbReference>
<dbReference type="AlphaFoldDB" id="A0A9N9CEC1"/>
<dbReference type="GO" id="GO:0008168">
    <property type="term" value="F:methyltransferase activity"/>
    <property type="evidence" value="ECO:0007669"/>
    <property type="project" value="UniProtKB-KW"/>
</dbReference>
<evidence type="ECO:0000256" key="5">
    <source>
        <dbReference type="SAM" id="MobiDB-lite"/>
    </source>
</evidence>